<dbReference type="GO" id="GO:0005634">
    <property type="term" value="C:nucleus"/>
    <property type="evidence" value="ECO:0007669"/>
    <property type="project" value="UniProtKB-SubCell"/>
</dbReference>
<feature type="domain" description="C2H2-type" evidence="14">
    <location>
        <begin position="813"/>
        <end position="840"/>
    </location>
</feature>
<comment type="function">
    <text evidence="1">May be involved in transcriptional regulation.</text>
</comment>
<evidence type="ECO:0000313" key="16">
    <source>
        <dbReference type="Proteomes" id="UP000246464"/>
    </source>
</evidence>
<dbReference type="PROSITE" id="PS00028">
    <property type="entry name" value="ZINC_FINGER_C2H2_1"/>
    <property type="match status" value="12"/>
</dbReference>
<keyword evidence="11" id="KW-0539">Nucleus</keyword>
<dbReference type="PANTHER" id="PTHR24404:SF41">
    <property type="entry name" value="ZINC FINGER PROTEIN 613"/>
    <property type="match status" value="1"/>
</dbReference>
<evidence type="ECO:0000256" key="11">
    <source>
        <dbReference type="ARBA" id="ARBA00023242"/>
    </source>
</evidence>
<evidence type="ECO:0000256" key="6">
    <source>
        <dbReference type="ARBA" id="ARBA00022771"/>
    </source>
</evidence>
<dbReference type="STRING" id="52904.ENSSMAP00000003074"/>
<keyword evidence="10" id="KW-0804">Transcription</keyword>
<dbReference type="AlphaFoldDB" id="A0A2U9CN08"/>
<name>A0A2U9CN08_SCOMX</name>
<feature type="domain" description="C2H2-type" evidence="14">
    <location>
        <begin position="424"/>
        <end position="451"/>
    </location>
</feature>
<sequence length="892" mass="100382">MHHISDNKDDPLPLSCLRLLVPPLRLVSAAIWETVERRAVADYGLLDDFVAAITETVPELLNRRQRRLLSLGLRAQISDKGDGSSASDLLALIHTLIKDHEERQHFFRDVFPVRFGARYFEDIRTLVETLLLRLDKLLSVPNLKQVAWMISDVPSVLSECMQSFCRSQELKCLLEYQKGLSQLNENDNPAVGANIYSALCLPPLTKASPEQDERALDATVLSDYMDAFNKELTGETVPSRKRAGIDETESDEPTLSEADTGSVTKKSAVYKEIGLEDEIAYAVQRVESLERDKVCLDACAVEVQVGYNVEILAEDAVATENQSPVGDSVMDIREGEQVQVLVRTAEDSVHKVMRPSEINNHTIAAEQMENNNISNGTLSPVLYAPGIASERPVRLYQSLKIKNIAVAPKNGPCARSPRVLSSSKTCPTCGKTYSRASDMRRHQRTHTGERPFQCSRCKKLFQFQYDLKRHELNVCRIAVPEPLNISDKNSQEDPKQGGVCGQLVSPATDVRTHENECLVDLEEVEPPSGEGEPMATEQNLKSLSTIGRPADVKEQSQGFHQVNHRGTENSKGLRWKKTGKRGHTDASLRCVECNRSFPDPARLDTHNLRHKPHPCTKCGESFKGFTDLNQHYAKVHDFRGPFSCSLCERTYTDLSGLIRHERSHSGELPFKCPKCPKAFSYASALTLHDRTHTKEAPFLCWDCGKGCRSNAALRIHRLCCHSGAEEKRFCCEHCGKVYALKRSLDLHVAKLHTGVRYPCSHCGNLFRSANSLTRHYLTHTEERPYSCSKCDKGFRSASELKIHTRYHTGERPFRCQECGKGFVQSYYLTAHRRMHTGEKPYKCPTCNRSFKSAGILKRHQITHTGEKPHKCSDCEMAFSRLELMKAHVKKCH</sequence>
<dbReference type="FunFam" id="3.30.160.60:FF:000495">
    <property type="entry name" value="zinc finger protein 668"/>
    <property type="match status" value="1"/>
</dbReference>
<keyword evidence="16" id="KW-1185">Reference proteome</keyword>
<dbReference type="Pfam" id="PF14973">
    <property type="entry name" value="TINF2_N"/>
    <property type="match status" value="2"/>
</dbReference>
<keyword evidence="5" id="KW-0677">Repeat</keyword>
<organism evidence="15 16">
    <name type="scientific">Scophthalmus maximus</name>
    <name type="common">Turbot</name>
    <name type="synonym">Psetta maxima</name>
    <dbReference type="NCBI Taxonomy" id="52904"/>
    <lineage>
        <taxon>Eukaryota</taxon>
        <taxon>Metazoa</taxon>
        <taxon>Chordata</taxon>
        <taxon>Craniata</taxon>
        <taxon>Vertebrata</taxon>
        <taxon>Euteleostomi</taxon>
        <taxon>Actinopterygii</taxon>
        <taxon>Neopterygii</taxon>
        <taxon>Teleostei</taxon>
        <taxon>Neoteleostei</taxon>
        <taxon>Acanthomorphata</taxon>
        <taxon>Carangaria</taxon>
        <taxon>Pleuronectiformes</taxon>
        <taxon>Pleuronectoidei</taxon>
        <taxon>Scophthalmidae</taxon>
        <taxon>Scophthalmus</taxon>
    </lineage>
</organism>
<evidence type="ECO:0000313" key="15">
    <source>
        <dbReference type="EMBL" id="AWP17219.1"/>
    </source>
</evidence>
<evidence type="ECO:0000256" key="8">
    <source>
        <dbReference type="ARBA" id="ARBA00023015"/>
    </source>
</evidence>
<evidence type="ECO:0000256" key="3">
    <source>
        <dbReference type="ARBA" id="ARBA00006991"/>
    </source>
</evidence>
<dbReference type="Pfam" id="PF00096">
    <property type="entry name" value="zf-C2H2"/>
    <property type="match status" value="7"/>
</dbReference>
<dbReference type="InterPro" id="IPR029400">
    <property type="entry name" value="TINF2_N"/>
</dbReference>
<keyword evidence="6 12" id="KW-0863">Zinc-finger</keyword>
<evidence type="ECO:0000256" key="7">
    <source>
        <dbReference type="ARBA" id="ARBA00022833"/>
    </source>
</evidence>
<dbReference type="EMBL" id="CP026260">
    <property type="protein sequence ID" value="AWP17219.1"/>
    <property type="molecule type" value="Genomic_DNA"/>
</dbReference>
<dbReference type="InterPro" id="IPR050589">
    <property type="entry name" value="Ikaros_C2H2-ZF"/>
</dbReference>
<dbReference type="InterPro" id="IPR013087">
    <property type="entry name" value="Znf_C2H2_type"/>
</dbReference>
<dbReference type="PROSITE" id="PS50157">
    <property type="entry name" value="ZINC_FINGER_C2H2_2"/>
    <property type="match status" value="12"/>
</dbReference>
<dbReference type="FunFam" id="3.30.160.60:FF:002343">
    <property type="entry name" value="Zinc finger protein 33A"/>
    <property type="match status" value="1"/>
</dbReference>
<comment type="subcellular location">
    <subcellularLocation>
        <location evidence="2">Nucleus</location>
    </subcellularLocation>
</comment>
<dbReference type="FunFam" id="3.30.160.60:FF:000624">
    <property type="entry name" value="zinc finger protein 697"/>
    <property type="match status" value="1"/>
</dbReference>
<dbReference type="GO" id="GO:0003700">
    <property type="term" value="F:DNA-binding transcription factor activity"/>
    <property type="evidence" value="ECO:0007669"/>
    <property type="project" value="TreeGrafter"/>
</dbReference>
<dbReference type="FunFam" id="3.30.160.60:FF:001325">
    <property type="entry name" value="zinc finger protein 200"/>
    <property type="match status" value="1"/>
</dbReference>
<dbReference type="GO" id="GO:0006357">
    <property type="term" value="P:regulation of transcription by RNA polymerase II"/>
    <property type="evidence" value="ECO:0007669"/>
    <property type="project" value="TreeGrafter"/>
</dbReference>
<dbReference type="FunFam" id="3.30.160.60:FF:000446">
    <property type="entry name" value="Zinc finger protein"/>
    <property type="match status" value="1"/>
</dbReference>
<dbReference type="SMART" id="SM00355">
    <property type="entry name" value="ZnF_C2H2"/>
    <property type="match status" value="13"/>
</dbReference>
<proteinExistence type="inferred from homology"/>
<evidence type="ECO:0000256" key="1">
    <source>
        <dbReference type="ARBA" id="ARBA00003767"/>
    </source>
</evidence>
<dbReference type="PANTHER" id="PTHR24404">
    <property type="entry name" value="ZINC FINGER PROTEIN"/>
    <property type="match status" value="1"/>
</dbReference>
<feature type="domain" description="C2H2-type" evidence="14">
    <location>
        <begin position="869"/>
        <end position="892"/>
    </location>
</feature>
<evidence type="ECO:0000256" key="13">
    <source>
        <dbReference type="SAM" id="MobiDB-lite"/>
    </source>
</evidence>
<evidence type="ECO:0000256" key="2">
    <source>
        <dbReference type="ARBA" id="ARBA00004123"/>
    </source>
</evidence>
<feature type="domain" description="C2H2-type" evidence="14">
    <location>
        <begin position="698"/>
        <end position="726"/>
    </location>
</feature>
<feature type="domain" description="C2H2-type" evidence="14">
    <location>
        <begin position="588"/>
        <end position="610"/>
    </location>
</feature>
<reference evidence="15 16" key="1">
    <citation type="submission" date="2017-12" db="EMBL/GenBank/DDBJ databases">
        <title>Integrating genomic resources of turbot (Scophthalmus maximus) in depth evaluation of genetic and physical mapping variation across individuals.</title>
        <authorList>
            <person name="Martinez P."/>
        </authorList>
    </citation>
    <scope>NUCLEOTIDE SEQUENCE [LARGE SCALE GENOMIC DNA]</scope>
</reference>
<feature type="domain" description="C2H2-type" evidence="14">
    <location>
        <begin position="670"/>
        <end position="697"/>
    </location>
</feature>
<dbReference type="SUPFAM" id="SSF57667">
    <property type="entry name" value="beta-beta-alpha zinc fingers"/>
    <property type="match status" value="7"/>
</dbReference>
<dbReference type="Gene3D" id="3.30.160.60">
    <property type="entry name" value="Classic Zinc Finger"/>
    <property type="match status" value="11"/>
</dbReference>
<keyword evidence="8" id="KW-0805">Transcription regulation</keyword>
<feature type="domain" description="C2H2-type" evidence="14">
    <location>
        <begin position="613"/>
        <end position="641"/>
    </location>
</feature>
<feature type="domain" description="C2H2-type" evidence="14">
    <location>
        <begin position="841"/>
        <end position="868"/>
    </location>
</feature>
<evidence type="ECO:0000256" key="5">
    <source>
        <dbReference type="ARBA" id="ARBA00022737"/>
    </source>
</evidence>
<keyword evidence="7" id="KW-0862">Zinc</keyword>
<dbReference type="Proteomes" id="UP000246464">
    <property type="component" value="Chromosome 18"/>
</dbReference>
<feature type="domain" description="C2H2-type" evidence="14">
    <location>
        <begin position="642"/>
        <end position="669"/>
    </location>
</feature>
<evidence type="ECO:0000256" key="12">
    <source>
        <dbReference type="PROSITE-ProRule" id="PRU00042"/>
    </source>
</evidence>
<evidence type="ECO:0000256" key="4">
    <source>
        <dbReference type="ARBA" id="ARBA00022723"/>
    </source>
</evidence>
<evidence type="ECO:0000259" key="14">
    <source>
        <dbReference type="PROSITE" id="PS50157"/>
    </source>
</evidence>
<dbReference type="FunFam" id="3.30.160.60:FF:000060">
    <property type="entry name" value="zinc finger protein 436"/>
    <property type="match status" value="1"/>
</dbReference>
<feature type="domain" description="C2H2-type" evidence="14">
    <location>
        <begin position="729"/>
        <end position="757"/>
    </location>
</feature>
<feature type="domain" description="C2H2-type" evidence="14">
    <location>
        <begin position="757"/>
        <end position="784"/>
    </location>
</feature>
<gene>
    <name evidence="15" type="ORF">SMAX5B_020232</name>
</gene>
<comment type="similarity">
    <text evidence="3">Belongs to the krueppel C2H2-type zinc-finger protein family.</text>
</comment>
<keyword evidence="4" id="KW-0479">Metal-binding</keyword>
<dbReference type="InterPro" id="IPR036236">
    <property type="entry name" value="Znf_C2H2_sf"/>
</dbReference>
<evidence type="ECO:0000256" key="9">
    <source>
        <dbReference type="ARBA" id="ARBA00023125"/>
    </source>
</evidence>
<keyword evidence="9" id="KW-0238">DNA-binding</keyword>
<feature type="domain" description="C2H2-type" evidence="14">
    <location>
        <begin position="785"/>
        <end position="812"/>
    </location>
</feature>
<feature type="region of interest" description="Disordered" evidence="13">
    <location>
        <begin position="235"/>
        <end position="261"/>
    </location>
</feature>
<protein>
    <submittedName>
        <fullName evidence="15">Putative zinc finger protein 664-like</fullName>
    </submittedName>
</protein>
<dbReference type="GO" id="GO:0008270">
    <property type="term" value="F:zinc ion binding"/>
    <property type="evidence" value="ECO:0007669"/>
    <property type="project" value="UniProtKB-KW"/>
</dbReference>
<dbReference type="GO" id="GO:0000978">
    <property type="term" value="F:RNA polymerase II cis-regulatory region sequence-specific DNA binding"/>
    <property type="evidence" value="ECO:0007669"/>
    <property type="project" value="TreeGrafter"/>
</dbReference>
<evidence type="ECO:0000256" key="10">
    <source>
        <dbReference type="ARBA" id="ARBA00023163"/>
    </source>
</evidence>
<accession>A0A2U9CN08</accession>